<reference evidence="1" key="1">
    <citation type="submission" date="2021-06" db="EMBL/GenBank/DDBJ databases">
        <authorList>
            <person name="Kallberg Y."/>
            <person name="Tangrot J."/>
            <person name="Rosling A."/>
        </authorList>
    </citation>
    <scope>NUCLEOTIDE SEQUENCE</scope>
    <source>
        <strain evidence="1">FL966</strain>
    </source>
</reference>
<dbReference type="OrthoDB" id="2417705at2759"/>
<name>A0A9N9KI66_9GLOM</name>
<dbReference type="EMBL" id="CAJVQA010079689">
    <property type="protein sequence ID" value="CAG8836833.1"/>
    <property type="molecule type" value="Genomic_DNA"/>
</dbReference>
<protein>
    <submittedName>
        <fullName evidence="1">5503_t:CDS:1</fullName>
    </submittedName>
</protein>
<feature type="non-terminal residue" evidence="1">
    <location>
        <position position="55"/>
    </location>
</feature>
<evidence type="ECO:0000313" key="1">
    <source>
        <dbReference type="EMBL" id="CAG8836833.1"/>
    </source>
</evidence>
<dbReference type="AlphaFoldDB" id="A0A9N9KI66"/>
<gene>
    <name evidence="1" type="ORF">CPELLU_LOCUS21453</name>
</gene>
<proteinExistence type="predicted"/>
<feature type="non-terminal residue" evidence="1">
    <location>
        <position position="1"/>
    </location>
</feature>
<sequence>ILSKSNYPTIADLCLIISDLFNHLNTFNSDYQDINAVVSKIREKLDEYWPIMQEV</sequence>
<keyword evidence="2" id="KW-1185">Reference proteome</keyword>
<accession>A0A9N9KI66</accession>
<evidence type="ECO:0000313" key="2">
    <source>
        <dbReference type="Proteomes" id="UP000789759"/>
    </source>
</evidence>
<comment type="caution">
    <text evidence="1">The sequence shown here is derived from an EMBL/GenBank/DDBJ whole genome shotgun (WGS) entry which is preliminary data.</text>
</comment>
<organism evidence="1 2">
    <name type="scientific">Cetraspora pellucida</name>
    <dbReference type="NCBI Taxonomy" id="1433469"/>
    <lineage>
        <taxon>Eukaryota</taxon>
        <taxon>Fungi</taxon>
        <taxon>Fungi incertae sedis</taxon>
        <taxon>Mucoromycota</taxon>
        <taxon>Glomeromycotina</taxon>
        <taxon>Glomeromycetes</taxon>
        <taxon>Diversisporales</taxon>
        <taxon>Gigasporaceae</taxon>
        <taxon>Cetraspora</taxon>
    </lineage>
</organism>
<dbReference type="Proteomes" id="UP000789759">
    <property type="component" value="Unassembled WGS sequence"/>
</dbReference>